<protein>
    <submittedName>
        <fullName evidence="1">Carbohydrate-binding protein</fullName>
    </submittedName>
</protein>
<evidence type="ECO:0000313" key="2">
    <source>
        <dbReference type="Proteomes" id="UP000431913"/>
    </source>
</evidence>
<dbReference type="EMBL" id="VUNJ01000003">
    <property type="protein sequence ID" value="MST91153.1"/>
    <property type="molecule type" value="Genomic_DNA"/>
</dbReference>
<dbReference type="Proteomes" id="UP000431913">
    <property type="component" value="Unassembled WGS sequence"/>
</dbReference>
<name>A0A6I2U4W1_9FIRM</name>
<reference evidence="1 2" key="1">
    <citation type="submission" date="2019-08" db="EMBL/GenBank/DDBJ databases">
        <title>In-depth cultivation of the pig gut microbiome towards novel bacterial diversity and tailored functional studies.</title>
        <authorList>
            <person name="Wylensek D."/>
            <person name="Hitch T.C.A."/>
            <person name="Clavel T."/>
        </authorList>
    </citation>
    <scope>NUCLEOTIDE SEQUENCE [LARGE SCALE GENOMIC DNA]</scope>
    <source>
        <strain evidence="1 2">WCA3-601-WT-6J</strain>
    </source>
</reference>
<sequence length="268" mass="30199">MMKLSVVGKNGSVSAQGEKRVHLVYLPAYRPGDTILLEVDAPGLYKVRLEDTLPPAVVYLSETQAHFPIPFGNERGGYSPRAFIGKRHFIEAEKADDAMAQIRRNLAFNPFDGTKNRGMYPHMTHNVKYEDSLRNKLLPNKGLFAPRCVIDGFLANESHRLYPHQSWGINRNPNAWLTCEFGRAVDIDCVRLAIRGEFPHDNYWVQATLRCSDASEETIHLQKTLDIQSFPLTRHGITSLTLCELMMSGEPSPFPALSLLEIYGKDAN</sequence>
<comment type="caution">
    <text evidence="1">The sequence shown here is derived from an EMBL/GenBank/DDBJ whole genome shotgun (WGS) entry which is preliminary data.</text>
</comment>
<gene>
    <name evidence="1" type="ORF">FYJ76_04255</name>
</gene>
<evidence type="ECO:0000313" key="1">
    <source>
        <dbReference type="EMBL" id="MST91153.1"/>
    </source>
</evidence>
<organism evidence="1 2">
    <name type="scientific">Ruthenibacterium lactatiformans</name>
    <dbReference type="NCBI Taxonomy" id="1550024"/>
    <lineage>
        <taxon>Bacteria</taxon>
        <taxon>Bacillati</taxon>
        <taxon>Bacillota</taxon>
        <taxon>Clostridia</taxon>
        <taxon>Eubacteriales</taxon>
        <taxon>Oscillospiraceae</taxon>
        <taxon>Ruthenibacterium</taxon>
    </lineage>
</organism>
<accession>A0A6I2U4W1</accession>
<dbReference type="RefSeq" id="WP_154521716.1">
    <property type="nucleotide sequence ID" value="NZ_VUNJ01000003.1"/>
</dbReference>
<dbReference type="AlphaFoldDB" id="A0A6I2U4W1"/>
<proteinExistence type="predicted"/>